<reference evidence="5 6" key="1">
    <citation type="submission" date="2024-01" db="EMBL/GenBank/DDBJ databases">
        <title>Complete genome sequence of Citroniella saccharovorans strain M6.X9, isolated from human fecal sample.</title>
        <authorList>
            <person name="Cheng G."/>
            <person name="Westerholm M."/>
            <person name="Schnurer A."/>
        </authorList>
    </citation>
    <scope>NUCLEOTIDE SEQUENCE [LARGE SCALE GENOMIC DNA]</scope>
    <source>
        <strain evidence="5 6">DSM 29873</strain>
    </source>
</reference>
<dbReference type="PIRSF" id="PIRSF002736">
    <property type="entry name" value="Citrt_lyas_gamma"/>
    <property type="match status" value="1"/>
</dbReference>
<evidence type="ECO:0000313" key="5">
    <source>
        <dbReference type="EMBL" id="MEB3429191.1"/>
    </source>
</evidence>
<comment type="caution">
    <text evidence="5">The sequence shown here is derived from an EMBL/GenBank/DDBJ whole genome shotgun (WGS) entry which is preliminary data.</text>
</comment>
<dbReference type="InterPro" id="IPR023439">
    <property type="entry name" value="Mal_deCO2ase/Cit_lyase_ACP"/>
</dbReference>
<evidence type="ECO:0000256" key="3">
    <source>
        <dbReference type="ARBA" id="ARBA00022553"/>
    </source>
</evidence>
<dbReference type="InterPro" id="IPR006495">
    <property type="entry name" value="CitD"/>
</dbReference>
<sequence length="86" mass="9660">MNIEKEAASGSLQSNDCLVRVFPDNDLKIEIQSSVMKEFGHIIREVAEGMLKELKVQKGKVIIEDKGALDFTIRARIETAVKRSNE</sequence>
<keyword evidence="3 4" id="KW-0597">Phosphoprotein</keyword>
<proteinExistence type="predicted"/>
<accession>A0AAW9MSQ4</accession>
<dbReference type="Pfam" id="PF06857">
    <property type="entry name" value="ACP"/>
    <property type="match status" value="1"/>
</dbReference>
<organism evidence="5 6">
    <name type="scientific">Citroniella saccharovorans</name>
    <dbReference type="NCBI Taxonomy" id="2053367"/>
    <lineage>
        <taxon>Bacteria</taxon>
        <taxon>Bacillati</taxon>
        <taxon>Bacillota</taxon>
        <taxon>Tissierellia</taxon>
        <taxon>Tissierellales</taxon>
        <taxon>Peptoniphilaceae</taxon>
        <taxon>Citroniella</taxon>
    </lineage>
</organism>
<dbReference type="NCBIfam" id="NF009726">
    <property type="entry name" value="PRK13253.1"/>
    <property type="match status" value="1"/>
</dbReference>
<dbReference type="RefSeq" id="WP_324619388.1">
    <property type="nucleotide sequence ID" value="NZ_JAYKOT010000003.1"/>
</dbReference>
<dbReference type="GO" id="GO:0005737">
    <property type="term" value="C:cytoplasm"/>
    <property type="evidence" value="ECO:0007669"/>
    <property type="project" value="UniProtKB-SubCell"/>
</dbReference>
<evidence type="ECO:0000313" key="6">
    <source>
        <dbReference type="Proteomes" id="UP001357733"/>
    </source>
</evidence>
<keyword evidence="2" id="KW-0963">Cytoplasm</keyword>
<dbReference type="EMBL" id="JAYKOT010000003">
    <property type="protein sequence ID" value="MEB3429191.1"/>
    <property type="molecule type" value="Genomic_DNA"/>
</dbReference>
<dbReference type="NCBIfam" id="TIGR01608">
    <property type="entry name" value="citD"/>
    <property type="match status" value="1"/>
</dbReference>
<feature type="modified residue" description="O-(phosphoribosyl dephospho-coenzyme A)serine" evidence="4">
    <location>
        <position position="14"/>
    </location>
</feature>
<keyword evidence="5" id="KW-0456">Lyase</keyword>
<gene>
    <name evidence="5" type="primary">citD</name>
    <name evidence="5" type="ORF">VLK81_03990</name>
</gene>
<dbReference type="Proteomes" id="UP001357733">
    <property type="component" value="Unassembled WGS sequence"/>
</dbReference>
<name>A0AAW9MSQ4_9FIRM</name>
<keyword evidence="6" id="KW-1185">Reference proteome</keyword>
<dbReference type="EC" id="4.1.3.6" evidence="5"/>
<evidence type="ECO:0000256" key="1">
    <source>
        <dbReference type="ARBA" id="ARBA00004496"/>
    </source>
</evidence>
<protein>
    <submittedName>
        <fullName evidence="5">Citrate lyase acyl carrier protein</fullName>
        <ecNumber evidence="5">4.1.3.6</ecNumber>
    </submittedName>
</protein>
<dbReference type="GO" id="GO:0008815">
    <property type="term" value="F:citrate (pro-3S)-lyase activity"/>
    <property type="evidence" value="ECO:0007669"/>
    <property type="project" value="UniProtKB-EC"/>
</dbReference>
<dbReference type="AlphaFoldDB" id="A0AAW9MSQ4"/>
<comment type="subcellular location">
    <subcellularLocation>
        <location evidence="1">Cytoplasm</location>
    </subcellularLocation>
</comment>
<evidence type="ECO:0000256" key="2">
    <source>
        <dbReference type="ARBA" id="ARBA00022490"/>
    </source>
</evidence>
<evidence type="ECO:0000256" key="4">
    <source>
        <dbReference type="PIRSR" id="PIRSR002736-50"/>
    </source>
</evidence>